<dbReference type="AlphaFoldDB" id="D2V4F2"/>
<dbReference type="GO" id="GO:0031683">
    <property type="term" value="F:G-protein beta/gamma-subunit complex binding"/>
    <property type="evidence" value="ECO:0007669"/>
    <property type="project" value="InterPro"/>
</dbReference>
<dbReference type="InterPro" id="IPR011025">
    <property type="entry name" value="GproteinA_insert"/>
</dbReference>
<dbReference type="InParanoid" id="D2V4F2"/>
<evidence type="ECO:0000256" key="2">
    <source>
        <dbReference type="ARBA" id="ARBA00022741"/>
    </source>
</evidence>
<keyword evidence="2" id="KW-0547">Nucleotide-binding</keyword>
<gene>
    <name evidence="6" type="ORF">NAEGRDRAFT_63704</name>
</gene>
<keyword evidence="1 5" id="KW-0479">Metal-binding</keyword>
<evidence type="ECO:0000313" key="6">
    <source>
        <dbReference type="EMBL" id="EFC48504.1"/>
    </source>
</evidence>
<dbReference type="eggNOG" id="KOG0082">
    <property type="taxonomic scope" value="Eukaryota"/>
</dbReference>
<keyword evidence="5" id="KW-0460">Magnesium</keyword>
<evidence type="ECO:0000256" key="3">
    <source>
        <dbReference type="ARBA" id="ARBA00023134"/>
    </source>
</evidence>
<dbReference type="PROSITE" id="PS51882">
    <property type="entry name" value="G_ALPHA"/>
    <property type="match status" value="1"/>
</dbReference>
<dbReference type="Gene3D" id="1.10.400.10">
    <property type="entry name" value="GI Alpha 1, domain 2-like"/>
    <property type="match status" value="1"/>
</dbReference>
<organism evidence="7">
    <name type="scientific">Naegleria gruberi</name>
    <name type="common">Amoeba</name>
    <dbReference type="NCBI Taxonomy" id="5762"/>
    <lineage>
        <taxon>Eukaryota</taxon>
        <taxon>Discoba</taxon>
        <taxon>Heterolobosea</taxon>
        <taxon>Tetramitia</taxon>
        <taxon>Eutetramitia</taxon>
        <taxon>Vahlkampfiidae</taxon>
        <taxon>Naegleria</taxon>
    </lineage>
</organism>
<evidence type="ECO:0000313" key="7">
    <source>
        <dbReference type="Proteomes" id="UP000006671"/>
    </source>
</evidence>
<dbReference type="PRINTS" id="PR00318">
    <property type="entry name" value="GPROTEINA"/>
</dbReference>
<keyword evidence="3" id="KW-0342">GTP-binding</keyword>
<dbReference type="SMART" id="SM00275">
    <property type="entry name" value="G_alpha"/>
    <property type="match status" value="1"/>
</dbReference>
<dbReference type="GO" id="GO:0005525">
    <property type="term" value="F:GTP binding"/>
    <property type="evidence" value="ECO:0007669"/>
    <property type="project" value="UniProtKB-KW"/>
</dbReference>
<evidence type="ECO:0000256" key="1">
    <source>
        <dbReference type="ARBA" id="ARBA00022723"/>
    </source>
</evidence>
<sequence>MARRKERQKDKQISEQLIIHDEFSKNQISKRFLILGGTNSGKSTFCNFLRVNNDIEWLLSIGVKLDRWVMEFVFRCILVCYELLKNRLPNQFEKLKETIRKDIRLRTISNDLIKFIRYVREGENEFLLEASFHMRYLNNIKYFFSEEFIAKLENNSQMKFELNDMYRVKIPRTSSSIKEIDIKGGFNFRFIDPSDMRGEPRKWITQFENVDVVYYFISLADYVLHDTVHNTNCLQLAIDTFENLKKSELFSSFVIFLTKTDELAQLLEHHPFSDYFKEYTGQNTKEEVIRYIQYQCVSTHTRTCTMYVHAVNLTDTSKFTYILAETYQIHNNLVVF</sequence>
<dbReference type="PANTHER" id="PTHR10218:SF302">
    <property type="entry name" value="GUANINE NUCLEOTIDE-BINDING PROTEIN ALPHA-5 SUBUNIT"/>
    <property type="match status" value="1"/>
</dbReference>
<dbReference type="RefSeq" id="XP_002681248.1">
    <property type="nucleotide sequence ID" value="XM_002681202.1"/>
</dbReference>
<dbReference type="GO" id="GO:0001664">
    <property type="term" value="F:G protein-coupled receptor binding"/>
    <property type="evidence" value="ECO:0007669"/>
    <property type="project" value="TreeGrafter"/>
</dbReference>
<dbReference type="Proteomes" id="UP000006671">
    <property type="component" value="Unassembled WGS sequence"/>
</dbReference>
<protein>
    <submittedName>
        <fullName evidence="6">Predicted protein</fullName>
    </submittedName>
</protein>
<dbReference type="OrthoDB" id="5817230at2759"/>
<dbReference type="EMBL" id="GG738851">
    <property type="protein sequence ID" value="EFC48504.1"/>
    <property type="molecule type" value="Genomic_DNA"/>
</dbReference>
<dbReference type="FunFam" id="3.40.50.300:FF:000720">
    <property type="entry name" value="Guanine nucleotide-binding protein G(k) subunit alpha"/>
    <property type="match status" value="1"/>
</dbReference>
<reference evidence="6 7" key="1">
    <citation type="journal article" date="2010" name="Cell">
        <title>The genome of Naegleria gruberi illuminates early eukaryotic versatility.</title>
        <authorList>
            <person name="Fritz-Laylin L.K."/>
            <person name="Prochnik S.E."/>
            <person name="Ginger M.L."/>
            <person name="Dacks J.B."/>
            <person name="Carpenter M.L."/>
            <person name="Field M.C."/>
            <person name="Kuo A."/>
            <person name="Paredez A."/>
            <person name="Chapman J."/>
            <person name="Pham J."/>
            <person name="Shu S."/>
            <person name="Neupane R."/>
            <person name="Cipriano M."/>
            <person name="Mancuso J."/>
            <person name="Tu H."/>
            <person name="Salamov A."/>
            <person name="Lindquist E."/>
            <person name="Shapiro H."/>
            <person name="Lucas S."/>
            <person name="Grigoriev I.V."/>
            <person name="Cande W.Z."/>
            <person name="Fulton C."/>
            <person name="Rokhsar D.S."/>
            <person name="Dawson S.C."/>
        </authorList>
    </citation>
    <scope>NUCLEOTIDE SEQUENCE [LARGE SCALE GENOMIC DNA]</scope>
    <source>
        <strain evidence="6 7">NEG-M</strain>
    </source>
</reference>
<dbReference type="SUPFAM" id="SSF52540">
    <property type="entry name" value="P-loop containing nucleoside triphosphate hydrolases"/>
    <property type="match status" value="1"/>
</dbReference>
<dbReference type="GO" id="GO:0005834">
    <property type="term" value="C:heterotrimeric G-protein complex"/>
    <property type="evidence" value="ECO:0007669"/>
    <property type="project" value="TreeGrafter"/>
</dbReference>
<accession>D2V4F2</accession>
<evidence type="ECO:0000256" key="5">
    <source>
        <dbReference type="PIRSR" id="PIRSR601019-2"/>
    </source>
</evidence>
<dbReference type="GO" id="GO:0046872">
    <property type="term" value="F:metal ion binding"/>
    <property type="evidence" value="ECO:0007669"/>
    <property type="project" value="UniProtKB-KW"/>
</dbReference>
<dbReference type="GO" id="GO:0003924">
    <property type="term" value="F:GTPase activity"/>
    <property type="evidence" value="ECO:0007669"/>
    <property type="project" value="InterPro"/>
</dbReference>
<dbReference type="STRING" id="5762.D2V4F2"/>
<dbReference type="KEGG" id="ngr:NAEGRDRAFT_63704"/>
<proteinExistence type="predicted"/>
<dbReference type="GeneID" id="8849836"/>
<keyword evidence="4" id="KW-0807">Transducer</keyword>
<dbReference type="InterPro" id="IPR027417">
    <property type="entry name" value="P-loop_NTPase"/>
</dbReference>
<dbReference type="InterPro" id="IPR001019">
    <property type="entry name" value="Gprotein_alpha_su"/>
</dbReference>
<name>D2V4F2_NAEGR</name>
<dbReference type="Pfam" id="PF00503">
    <property type="entry name" value="G-alpha"/>
    <property type="match status" value="1"/>
</dbReference>
<dbReference type="VEuPathDB" id="AmoebaDB:NAEGRDRAFT_63704"/>
<dbReference type="Gene3D" id="3.40.50.300">
    <property type="entry name" value="P-loop containing nucleotide triphosphate hydrolases"/>
    <property type="match status" value="1"/>
</dbReference>
<keyword evidence="7" id="KW-1185">Reference proteome</keyword>
<evidence type="ECO:0000256" key="4">
    <source>
        <dbReference type="ARBA" id="ARBA00023224"/>
    </source>
</evidence>
<feature type="binding site" evidence="5">
    <location>
        <position position="43"/>
    </location>
    <ligand>
        <name>Mg(2+)</name>
        <dbReference type="ChEBI" id="CHEBI:18420"/>
    </ligand>
</feature>
<dbReference type="PANTHER" id="PTHR10218">
    <property type="entry name" value="GTP-BINDING PROTEIN ALPHA SUBUNIT"/>
    <property type="match status" value="1"/>
</dbReference>
<dbReference type="GO" id="GO:0005737">
    <property type="term" value="C:cytoplasm"/>
    <property type="evidence" value="ECO:0007669"/>
    <property type="project" value="TreeGrafter"/>
</dbReference>
<dbReference type="GO" id="GO:0007188">
    <property type="term" value="P:adenylate cyclase-modulating G protein-coupled receptor signaling pathway"/>
    <property type="evidence" value="ECO:0007669"/>
    <property type="project" value="TreeGrafter"/>
</dbReference>